<evidence type="ECO:0000256" key="1">
    <source>
        <dbReference type="SAM" id="MobiDB-lite"/>
    </source>
</evidence>
<reference evidence="2 3" key="1">
    <citation type="journal article" date="2007" name="Proc. Natl. Acad. Sci. U.S.A.">
        <title>Genome sequencing and comparative analysis of Saccharomyces cerevisiae strain YJM789.</title>
        <authorList>
            <person name="Wei W."/>
            <person name="McCusker J.H."/>
            <person name="Hyman R.W."/>
            <person name="Jones T."/>
            <person name="Ning Y."/>
            <person name="Cao Z."/>
            <person name="Gu Z."/>
            <person name="Bruno D."/>
            <person name="Miranda M."/>
            <person name="Nguyen M."/>
            <person name="Wilhelmy J."/>
            <person name="Komp C."/>
            <person name="Tamse R."/>
            <person name="Wang X."/>
            <person name="Jia P."/>
            <person name="Luedi P."/>
            <person name="Oefner P.J."/>
            <person name="David L."/>
            <person name="Dietrich F.S."/>
            <person name="Li Y."/>
            <person name="Davis R.W."/>
            <person name="Steinmetz L.M."/>
        </authorList>
    </citation>
    <scope>NUCLEOTIDE SEQUENCE [LARGE SCALE GENOMIC DNA]</scope>
    <source>
        <strain evidence="2 3">YJM789</strain>
    </source>
</reference>
<dbReference type="EMBL" id="AAFW02000040">
    <property type="protein sequence ID" value="EDN63467.1"/>
    <property type="molecule type" value="Genomic_DNA"/>
</dbReference>
<dbReference type="HOGENOM" id="CLU_1157182_0_0_1"/>
<dbReference type="AlphaFoldDB" id="A6ZQA7"/>
<dbReference type="Proteomes" id="UP000007060">
    <property type="component" value="Unassembled WGS sequence"/>
</dbReference>
<sequence length="240" mass="26379">MTISSVDRFVNVEVALRTFSIVLNRPLLMVLELLASLQLLLEDTKRGELDAKDATDDVGSIENEETIDWETVKVLKVKLDIFDDERYKEEVRSAMKLVDVDVIAVDDSGEELISLKGILGETESVELVTTVEETASGVEGVAKKVVDWVEELPETSDLAETVDLVKKSAALLEETTAEVKVDVADRLSVEEMDSSEEGPTKEVGSTDELIPLEVSTSMEEGISEEEVITLETISSLEMVI</sequence>
<evidence type="ECO:0000313" key="3">
    <source>
        <dbReference type="Proteomes" id="UP000007060"/>
    </source>
</evidence>
<comment type="caution">
    <text evidence="2">The sequence shown here is derived from an EMBL/GenBank/DDBJ whole genome shotgun (WGS) entry which is preliminary data.</text>
</comment>
<organism evidence="2 3">
    <name type="scientific">Saccharomyces cerevisiae (strain YJM789)</name>
    <name type="common">Baker's yeast</name>
    <dbReference type="NCBI Taxonomy" id="307796"/>
    <lineage>
        <taxon>Eukaryota</taxon>
        <taxon>Fungi</taxon>
        <taxon>Dikarya</taxon>
        <taxon>Ascomycota</taxon>
        <taxon>Saccharomycotina</taxon>
        <taxon>Saccharomycetes</taxon>
        <taxon>Saccharomycetales</taxon>
        <taxon>Saccharomycetaceae</taxon>
        <taxon>Saccharomyces</taxon>
    </lineage>
</organism>
<name>A6ZQA7_YEAS7</name>
<gene>
    <name evidence="2" type="ORF">SCY_3068</name>
</gene>
<proteinExistence type="predicted"/>
<protein>
    <submittedName>
        <fullName evidence="2">Uncharacterized protein</fullName>
    </submittedName>
</protein>
<accession>A6ZQA7</accession>
<evidence type="ECO:0000313" key="2">
    <source>
        <dbReference type="EMBL" id="EDN63467.1"/>
    </source>
</evidence>
<feature type="region of interest" description="Disordered" evidence="1">
    <location>
        <begin position="190"/>
        <end position="210"/>
    </location>
</feature>